<evidence type="ECO:0000256" key="3">
    <source>
        <dbReference type="SAM" id="Phobius"/>
    </source>
</evidence>
<keyword evidence="1" id="KW-0802">TPR repeat</keyword>
<dbReference type="InterPro" id="IPR019734">
    <property type="entry name" value="TPR_rpt"/>
</dbReference>
<gene>
    <name evidence="5" type="ORF">MECH1_V1_3041</name>
</gene>
<feature type="compositionally biased region" description="Basic and acidic residues" evidence="2">
    <location>
        <begin position="560"/>
        <end position="583"/>
    </location>
</feature>
<dbReference type="Proteomes" id="UP001497493">
    <property type="component" value="Chromosome"/>
</dbReference>
<dbReference type="Gene3D" id="1.25.40.10">
    <property type="entry name" value="Tetratricopeptide repeat domain"/>
    <property type="match status" value="1"/>
</dbReference>
<dbReference type="SUPFAM" id="SSF53300">
    <property type="entry name" value="vWA-like"/>
    <property type="match status" value="1"/>
</dbReference>
<keyword evidence="6" id="KW-1185">Reference proteome</keyword>
<keyword evidence="3" id="KW-0472">Membrane</keyword>
<feature type="transmembrane region" description="Helical" evidence="3">
    <location>
        <begin position="6"/>
        <end position="25"/>
    </location>
</feature>
<sequence length="611" mass="66014">MSDFHFLRPAWLLALLPLVALLWALHRRQRGGDWGAFCDPVLLPHILTGSGGRAPRGPLALAGLLGFLTVVALAGPAWERLPTPVFRDLSALVVVLDLSMAMNATDLKPNRLERARFKIEDLLRERKDGQTALVVYAGDAFTVTPITDDAATIAAQLSALSPALMPVQGLNVGRGLELGARLLRQAGLKTGDLLLVTGGEGADGAEGVAAKLHSEGYRVSVLGVGTEDGAPVPLPQGGFLKDERSHLVIPRLDRQALSRFAAAGGGVYQTVTTDSQDLETLLRFLDHPVDGTARRGDTVRIQQWREAGVWLLPLLVPLAALGFRRGWLGLWVALALLPPGAAEAWEWQDLWATPDQRGQRALEAGRPDEAAERFRDPAWKAVAAYRAGRYAEAAGLLAGLDSAAAAYNLGNALARQGRYREALAAYDRALALDPSDQDAQYNRKLVEEALRQRQDKPQPEQSGQDPNQQPSGQAGQEPTGSQGDQGKDKPPQGQGAPPERSPGPRQAGAGKHQGESEGAQSPSGEQPAADAAGRQNAPEQAGSDQTGDRPGQPPQPDAASRAESEASRESRQAEEQWLRRIPDDPGGLLRRKFDYQYRLRQQQRNWEREPW</sequence>
<feature type="transmembrane region" description="Helical" evidence="3">
    <location>
        <begin position="59"/>
        <end position="77"/>
    </location>
</feature>
<dbReference type="SMART" id="SM00327">
    <property type="entry name" value="VWA"/>
    <property type="match status" value="1"/>
</dbReference>
<dbReference type="InterPro" id="IPR002035">
    <property type="entry name" value="VWF_A"/>
</dbReference>
<accession>A0ABP1CC57</accession>
<dbReference type="EMBL" id="OZ026884">
    <property type="protein sequence ID" value="CAL1241817.1"/>
    <property type="molecule type" value="Genomic_DNA"/>
</dbReference>
<evidence type="ECO:0000313" key="6">
    <source>
        <dbReference type="Proteomes" id="UP001497493"/>
    </source>
</evidence>
<feature type="region of interest" description="Disordered" evidence="2">
    <location>
        <begin position="450"/>
        <end position="596"/>
    </location>
</feature>
<evidence type="ECO:0000256" key="2">
    <source>
        <dbReference type="SAM" id="MobiDB-lite"/>
    </source>
</evidence>
<dbReference type="SUPFAM" id="SSF48452">
    <property type="entry name" value="TPR-like"/>
    <property type="match status" value="1"/>
</dbReference>
<protein>
    <submittedName>
        <fullName evidence="5">TPR domain protein in aerotolerance operon</fullName>
    </submittedName>
</protein>
<evidence type="ECO:0000313" key="5">
    <source>
        <dbReference type="EMBL" id="CAL1241817.1"/>
    </source>
</evidence>
<reference evidence="5 6" key="1">
    <citation type="submission" date="2024-04" db="EMBL/GenBank/DDBJ databases">
        <authorList>
            <person name="Cremers G."/>
        </authorList>
    </citation>
    <scope>NUCLEOTIDE SEQUENCE [LARGE SCALE GENOMIC DNA]</scope>
    <source>
        <strain evidence="5">MeCH1-AG</strain>
    </source>
</reference>
<proteinExistence type="predicted"/>
<feature type="repeat" description="TPR" evidence="1">
    <location>
        <begin position="403"/>
        <end position="436"/>
    </location>
</feature>
<dbReference type="InterPro" id="IPR036465">
    <property type="entry name" value="vWFA_dom_sf"/>
</dbReference>
<dbReference type="Pfam" id="PF00515">
    <property type="entry name" value="TPR_1"/>
    <property type="match status" value="1"/>
</dbReference>
<feature type="compositionally biased region" description="Polar residues" evidence="2">
    <location>
        <begin position="459"/>
        <end position="484"/>
    </location>
</feature>
<dbReference type="PROSITE" id="PS50234">
    <property type="entry name" value="VWFA"/>
    <property type="match status" value="1"/>
</dbReference>
<name>A0ABP1CC57_9GAMM</name>
<evidence type="ECO:0000256" key="1">
    <source>
        <dbReference type="PROSITE-ProRule" id="PRU00339"/>
    </source>
</evidence>
<dbReference type="InterPro" id="IPR050768">
    <property type="entry name" value="UPF0353/GerABKA_families"/>
</dbReference>
<dbReference type="SMART" id="SM00028">
    <property type="entry name" value="TPR"/>
    <property type="match status" value="1"/>
</dbReference>
<dbReference type="Pfam" id="PF13519">
    <property type="entry name" value="VWA_2"/>
    <property type="match status" value="1"/>
</dbReference>
<dbReference type="Gene3D" id="3.40.50.410">
    <property type="entry name" value="von Willebrand factor, type A domain"/>
    <property type="match status" value="1"/>
</dbReference>
<dbReference type="PANTHER" id="PTHR22550:SF14">
    <property type="entry name" value="VWFA DOMAIN-CONTAINING PROTEIN"/>
    <property type="match status" value="1"/>
</dbReference>
<dbReference type="PROSITE" id="PS50293">
    <property type="entry name" value="TPR_REGION"/>
    <property type="match status" value="1"/>
</dbReference>
<keyword evidence="3" id="KW-1133">Transmembrane helix</keyword>
<keyword evidence="3" id="KW-0812">Transmembrane</keyword>
<dbReference type="RefSeq" id="WP_348758299.1">
    <property type="nucleotide sequence ID" value="NZ_OZ026884.1"/>
</dbReference>
<evidence type="ECO:0000259" key="4">
    <source>
        <dbReference type="PROSITE" id="PS50234"/>
    </source>
</evidence>
<feature type="domain" description="VWFA" evidence="4">
    <location>
        <begin position="91"/>
        <end position="285"/>
    </location>
</feature>
<organism evidence="5 6">
    <name type="scientific">Candidatus Methylocalor cossyra</name>
    <dbReference type="NCBI Taxonomy" id="3108543"/>
    <lineage>
        <taxon>Bacteria</taxon>
        <taxon>Pseudomonadati</taxon>
        <taxon>Pseudomonadota</taxon>
        <taxon>Gammaproteobacteria</taxon>
        <taxon>Methylococcales</taxon>
        <taxon>Methylococcaceae</taxon>
        <taxon>Candidatus Methylocalor</taxon>
    </lineage>
</organism>
<dbReference type="PROSITE" id="PS50005">
    <property type="entry name" value="TPR"/>
    <property type="match status" value="1"/>
</dbReference>
<dbReference type="InterPro" id="IPR011990">
    <property type="entry name" value="TPR-like_helical_dom_sf"/>
</dbReference>
<dbReference type="PANTHER" id="PTHR22550">
    <property type="entry name" value="SPORE GERMINATION PROTEIN"/>
    <property type="match status" value="1"/>
</dbReference>